<keyword evidence="1" id="KW-0812">Transmembrane</keyword>
<dbReference type="EMBL" id="JAPMKV010000010">
    <property type="protein sequence ID" value="MCX7445863.1"/>
    <property type="molecule type" value="Genomic_DNA"/>
</dbReference>
<evidence type="ECO:0000313" key="3">
    <source>
        <dbReference type="Proteomes" id="UP001081709"/>
    </source>
</evidence>
<dbReference type="RefSeq" id="WP_267186884.1">
    <property type="nucleotide sequence ID" value="NZ_JAPMKV010000010.1"/>
</dbReference>
<reference evidence="2" key="1">
    <citation type="submission" date="2022-11" db="EMBL/GenBank/DDBJ databases">
        <title>Corynebacterium sp. isolated from Penguins.</title>
        <authorList>
            <person name="Sedlar K."/>
            <person name="Svec P."/>
        </authorList>
    </citation>
    <scope>NUCLEOTIDE SEQUENCE</scope>
    <source>
        <strain evidence="2">P7003</strain>
    </source>
</reference>
<keyword evidence="1" id="KW-1133">Transmembrane helix</keyword>
<sequence length="211" mass="23638">MDVGTLFTVIGGAAGVCGLTVAIWSQRCAKRANEIAQRSDQRAAEANTLSRESNSIAVDARELAEEANTFSRRAEERDTEKNDVAWAFKWVEPGTCEVTNIGQDEALGATVWLLVNGDHVSSGRRDVSPGESIVLTHPVLTDKLASRESEFLAEQRVFEERRQRWEFTGKVEIPPVKLPVKADVRVEVKWVTRLGKQRERIFEYPGSKLHF</sequence>
<keyword evidence="1" id="KW-0472">Membrane</keyword>
<organism evidence="2 3">
    <name type="scientific">Corynebacterium pygosceleis</name>
    <dbReference type="NCBI Taxonomy" id="2800406"/>
    <lineage>
        <taxon>Bacteria</taxon>
        <taxon>Bacillati</taxon>
        <taxon>Actinomycetota</taxon>
        <taxon>Actinomycetes</taxon>
        <taxon>Mycobacteriales</taxon>
        <taxon>Corynebacteriaceae</taxon>
        <taxon>Corynebacterium</taxon>
    </lineage>
</organism>
<dbReference type="Proteomes" id="UP001081709">
    <property type="component" value="Unassembled WGS sequence"/>
</dbReference>
<proteinExistence type="predicted"/>
<evidence type="ECO:0008006" key="4">
    <source>
        <dbReference type="Google" id="ProtNLM"/>
    </source>
</evidence>
<gene>
    <name evidence="2" type="ORF">OS125_11535</name>
</gene>
<evidence type="ECO:0000313" key="2">
    <source>
        <dbReference type="EMBL" id="MCX7445863.1"/>
    </source>
</evidence>
<feature type="transmembrane region" description="Helical" evidence="1">
    <location>
        <begin position="6"/>
        <end position="24"/>
    </location>
</feature>
<protein>
    <recommendedName>
        <fullName evidence="4">Secreted protein</fullName>
    </recommendedName>
</protein>
<accession>A0ABT3WYE6</accession>
<name>A0ABT3WYE6_9CORY</name>
<keyword evidence="3" id="KW-1185">Reference proteome</keyword>
<comment type="caution">
    <text evidence="2">The sequence shown here is derived from an EMBL/GenBank/DDBJ whole genome shotgun (WGS) entry which is preliminary data.</text>
</comment>
<evidence type="ECO:0000256" key="1">
    <source>
        <dbReference type="SAM" id="Phobius"/>
    </source>
</evidence>